<dbReference type="OrthoDB" id="687381at2759"/>
<keyword evidence="3" id="KW-0863">Zinc-finger</keyword>
<organism evidence="8 9">
    <name type="scientific">Panicum miliaceum</name>
    <name type="common">Proso millet</name>
    <name type="synonym">Broomcorn millet</name>
    <dbReference type="NCBI Taxonomy" id="4540"/>
    <lineage>
        <taxon>Eukaryota</taxon>
        <taxon>Viridiplantae</taxon>
        <taxon>Streptophyta</taxon>
        <taxon>Embryophyta</taxon>
        <taxon>Tracheophyta</taxon>
        <taxon>Spermatophyta</taxon>
        <taxon>Magnoliopsida</taxon>
        <taxon>Liliopsida</taxon>
        <taxon>Poales</taxon>
        <taxon>Poaceae</taxon>
        <taxon>PACMAD clade</taxon>
        <taxon>Panicoideae</taxon>
        <taxon>Panicodae</taxon>
        <taxon>Paniceae</taxon>
        <taxon>Panicinae</taxon>
        <taxon>Panicum</taxon>
        <taxon>Panicum sect. Panicum</taxon>
    </lineage>
</organism>
<feature type="domain" description="Replication factor A C-terminal" evidence="7">
    <location>
        <begin position="81"/>
        <end position="190"/>
    </location>
</feature>
<evidence type="ECO:0000256" key="3">
    <source>
        <dbReference type="ARBA" id="ARBA00022771"/>
    </source>
</evidence>
<evidence type="ECO:0000313" key="8">
    <source>
        <dbReference type="EMBL" id="RLN21909.1"/>
    </source>
</evidence>
<evidence type="ECO:0000313" key="9">
    <source>
        <dbReference type="Proteomes" id="UP000275267"/>
    </source>
</evidence>
<reference evidence="9" key="1">
    <citation type="journal article" date="2019" name="Nat. Commun.">
        <title>The genome of broomcorn millet.</title>
        <authorList>
            <person name="Zou C."/>
            <person name="Miki D."/>
            <person name="Li D."/>
            <person name="Tang Q."/>
            <person name="Xiao L."/>
            <person name="Rajput S."/>
            <person name="Deng P."/>
            <person name="Jia W."/>
            <person name="Huang R."/>
            <person name="Zhang M."/>
            <person name="Sun Y."/>
            <person name="Hu J."/>
            <person name="Fu X."/>
            <person name="Schnable P.S."/>
            <person name="Li F."/>
            <person name="Zhang H."/>
            <person name="Feng B."/>
            <person name="Zhu X."/>
            <person name="Liu R."/>
            <person name="Schnable J.C."/>
            <person name="Zhu J.-K."/>
            <person name="Zhang H."/>
        </authorList>
    </citation>
    <scope>NUCLEOTIDE SEQUENCE [LARGE SCALE GENOMIC DNA]</scope>
</reference>
<dbReference type="PANTHER" id="PTHR47165">
    <property type="entry name" value="OS03G0429900 PROTEIN"/>
    <property type="match status" value="1"/>
</dbReference>
<dbReference type="PANTHER" id="PTHR47165:SF4">
    <property type="entry name" value="OS03G0429900 PROTEIN"/>
    <property type="match status" value="1"/>
</dbReference>
<keyword evidence="4" id="KW-0862">Zinc</keyword>
<dbReference type="InterPro" id="IPR013955">
    <property type="entry name" value="Rep_factor-A_C"/>
</dbReference>
<dbReference type="Proteomes" id="UP000275267">
    <property type="component" value="Unassembled WGS sequence"/>
</dbReference>
<dbReference type="InterPro" id="IPR047192">
    <property type="entry name" value="Euk_RPA1_DBD_C"/>
</dbReference>
<accession>A0A3L6SH47</accession>
<dbReference type="GO" id="GO:0008270">
    <property type="term" value="F:zinc ion binding"/>
    <property type="evidence" value="ECO:0007669"/>
    <property type="project" value="UniProtKB-KW"/>
</dbReference>
<evidence type="ECO:0000256" key="1">
    <source>
        <dbReference type="ARBA" id="ARBA00005690"/>
    </source>
</evidence>
<dbReference type="Gene3D" id="2.40.50.140">
    <property type="entry name" value="Nucleic acid-binding proteins"/>
    <property type="match status" value="1"/>
</dbReference>
<dbReference type="GO" id="GO:0003677">
    <property type="term" value="F:DNA binding"/>
    <property type="evidence" value="ECO:0007669"/>
    <property type="project" value="UniProtKB-KW"/>
</dbReference>
<evidence type="ECO:0000256" key="2">
    <source>
        <dbReference type="ARBA" id="ARBA00022723"/>
    </source>
</evidence>
<name>A0A3L6SH47_PANMI</name>
<keyword evidence="5" id="KW-0238">DNA-binding</keyword>
<evidence type="ECO:0000256" key="5">
    <source>
        <dbReference type="ARBA" id="ARBA00023125"/>
    </source>
</evidence>
<evidence type="ECO:0000256" key="6">
    <source>
        <dbReference type="SAM" id="MobiDB-lite"/>
    </source>
</evidence>
<keyword evidence="2" id="KW-0479">Metal-binding</keyword>
<evidence type="ECO:0000259" key="7">
    <source>
        <dbReference type="Pfam" id="PF08646"/>
    </source>
</evidence>
<dbReference type="Pfam" id="PF08646">
    <property type="entry name" value="Rep_fac-A_C"/>
    <property type="match status" value="1"/>
</dbReference>
<dbReference type="AlphaFoldDB" id="A0A3L6SH47"/>
<sequence>MKIYREDYKFRSGTSACRWYINENDIPAMRTFQRGLPSQVTPVQKLELQSEDYMEQGVEEKTLFDLKQIDPLADKNKRFQCTVTLISIAENEQWCCRACRVCNSTMIPGDDGYQCTKIDGCSCKQYDWKYKVCFIGADETYSLQFMFFEKKGVELIGTSAETLRKQYDPSSIPPEISQWITHKFTFVVKVLFKKSVKNLEPSFEVLMIKERHGKQATLPNIIHNVSDDDLPPLVTISSKRKIEQASLSYTPQFTDIQDMDVDRQSDAWDTTKKHSESKINDDDNKNQLEHESKKLKVQE</sequence>
<dbReference type="InterPro" id="IPR012340">
    <property type="entry name" value="NA-bd_OB-fold"/>
</dbReference>
<keyword evidence="9" id="KW-1185">Reference proteome</keyword>
<evidence type="ECO:0000256" key="4">
    <source>
        <dbReference type="ARBA" id="ARBA00022833"/>
    </source>
</evidence>
<comment type="caution">
    <text evidence="8">The sequence shown here is derived from an EMBL/GenBank/DDBJ whole genome shotgun (WGS) entry which is preliminary data.</text>
</comment>
<proteinExistence type="inferred from homology"/>
<dbReference type="SUPFAM" id="SSF50249">
    <property type="entry name" value="Nucleic acid-binding proteins"/>
    <property type="match status" value="1"/>
</dbReference>
<dbReference type="STRING" id="4540.A0A3L6SH47"/>
<protein>
    <recommendedName>
        <fullName evidence="7">Replication factor A C-terminal domain-containing protein</fullName>
    </recommendedName>
</protein>
<dbReference type="CDD" id="cd04476">
    <property type="entry name" value="RPA1_DBD_C"/>
    <property type="match status" value="1"/>
</dbReference>
<gene>
    <name evidence="8" type="ORF">C2845_PM07G38220</name>
</gene>
<dbReference type="EMBL" id="PQIB02000004">
    <property type="protein sequence ID" value="RLN21909.1"/>
    <property type="molecule type" value="Genomic_DNA"/>
</dbReference>
<feature type="region of interest" description="Disordered" evidence="6">
    <location>
        <begin position="260"/>
        <end position="299"/>
    </location>
</feature>
<comment type="similarity">
    <text evidence="1">Belongs to the replication factor A protein 1 family.</text>
</comment>